<dbReference type="InterPro" id="IPR001584">
    <property type="entry name" value="Integrase_cat-core"/>
</dbReference>
<dbReference type="GO" id="GO:0015074">
    <property type="term" value="P:DNA integration"/>
    <property type="evidence" value="ECO:0007669"/>
    <property type="project" value="InterPro"/>
</dbReference>
<dbReference type="GeneID" id="103523443"/>
<dbReference type="GO" id="GO:0003676">
    <property type="term" value="F:nucleic acid binding"/>
    <property type="evidence" value="ECO:0007669"/>
    <property type="project" value="InterPro"/>
</dbReference>
<dbReference type="STRING" id="121845.A0A1S3DT88"/>
<dbReference type="Gene3D" id="3.30.420.10">
    <property type="entry name" value="Ribonuclease H-like superfamily/Ribonuclease H"/>
    <property type="match status" value="1"/>
</dbReference>
<dbReference type="KEGG" id="dci:103523443"/>
<feature type="compositionally biased region" description="Polar residues" evidence="1">
    <location>
        <begin position="680"/>
        <end position="695"/>
    </location>
</feature>
<dbReference type="PaxDb" id="121845-A0A1S3DT88"/>
<name>A0A1S3DT88_DIACI</name>
<feature type="domain" description="Integrase catalytic" evidence="2">
    <location>
        <begin position="375"/>
        <end position="566"/>
    </location>
</feature>
<keyword evidence="3" id="KW-1185">Reference proteome</keyword>
<dbReference type="Pfam" id="PF05380">
    <property type="entry name" value="Peptidase_A17"/>
    <property type="match status" value="1"/>
</dbReference>
<organism evidence="3 4">
    <name type="scientific">Diaphorina citri</name>
    <name type="common">Asian citrus psyllid</name>
    <dbReference type="NCBI Taxonomy" id="121845"/>
    <lineage>
        <taxon>Eukaryota</taxon>
        <taxon>Metazoa</taxon>
        <taxon>Ecdysozoa</taxon>
        <taxon>Arthropoda</taxon>
        <taxon>Hexapoda</taxon>
        <taxon>Insecta</taxon>
        <taxon>Pterygota</taxon>
        <taxon>Neoptera</taxon>
        <taxon>Paraneoptera</taxon>
        <taxon>Hemiptera</taxon>
        <taxon>Sternorrhyncha</taxon>
        <taxon>Psylloidea</taxon>
        <taxon>Psyllidae</taxon>
        <taxon>Diaphorininae</taxon>
        <taxon>Diaphorina</taxon>
    </lineage>
</organism>
<evidence type="ECO:0000256" key="1">
    <source>
        <dbReference type="SAM" id="MobiDB-lite"/>
    </source>
</evidence>
<dbReference type="Pfam" id="PF18701">
    <property type="entry name" value="DUF5641"/>
    <property type="match status" value="1"/>
</dbReference>
<dbReference type="OMA" id="IFLRIEH"/>
<feature type="region of interest" description="Disordered" evidence="1">
    <location>
        <begin position="679"/>
        <end position="764"/>
    </location>
</feature>
<dbReference type="InterPro" id="IPR008042">
    <property type="entry name" value="Retrotrans_Pao"/>
</dbReference>
<dbReference type="AlphaFoldDB" id="A0A1S3DT88"/>
<dbReference type="PANTHER" id="PTHR47331">
    <property type="entry name" value="PHD-TYPE DOMAIN-CONTAINING PROTEIN"/>
    <property type="match status" value="1"/>
</dbReference>
<dbReference type="PROSITE" id="PS50994">
    <property type="entry name" value="INTEGRASE"/>
    <property type="match status" value="1"/>
</dbReference>
<dbReference type="RefSeq" id="XP_008486706.1">
    <property type="nucleotide sequence ID" value="XM_008488484.3"/>
</dbReference>
<dbReference type="InterPro" id="IPR036397">
    <property type="entry name" value="RNaseH_sf"/>
</dbReference>
<dbReference type="Proteomes" id="UP000079169">
    <property type="component" value="Unplaced"/>
</dbReference>
<dbReference type="InterPro" id="IPR040676">
    <property type="entry name" value="DUF5641"/>
</dbReference>
<proteinExistence type="predicted"/>
<feature type="compositionally biased region" description="Acidic residues" evidence="1">
    <location>
        <begin position="714"/>
        <end position="724"/>
    </location>
</feature>
<gene>
    <name evidence="4" type="primary">LOC103523443</name>
</gene>
<evidence type="ECO:0000313" key="4">
    <source>
        <dbReference type="RefSeq" id="XP_008486706.1"/>
    </source>
</evidence>
<feature type="compositionally biased region" description="Polar residues" evidence="1">
    <location>
        <begin position="702"/>
        <end position="711"/>
    </location>
</feature>
<accession>A0A1S3DT88</accession>
<reference evidence="4" key="1">
    <citation type="submission" date="2025-08" db="UniProtKB">
        <authorList>
            <consortium name="RefSeq"/>
        </authorList>
    </citation>
    <scope>IDENTIFICATION</scope>
</reference>
<dbReference type="SUPFAM" id="SSF53098">
    <property type="entry name" value="Ribonuclease H-like"/>
    <property type="match status" value="1"/>
</dbReference>
<dbReference type="InterPro" id="IPR041588">
    <property type="entry name" value="Integrase_H2C2"/>
</dbReference>
<sequence>MYPRWISGPDLVGEEYQIHVFADASKDAYATAIFLRIEHNQGVILRLLASKARVAPATKTSKRMSIPRLELLAACIAARLYQNVINDYKLHNVKTICWTDASTVLAWLQRHEPWDIYVMNRVKEIRELTKNCEWRHVPGIMNPADLPSRGSSVKKLIQLRWWEGPAWLKDSPETWPQTEVNYDEEEVNRERKKTVVSSMIDTHTDVEKDWYYKRFSSYKKTVRTIAWVLRFKHNTLCKDKRLQGELTAQEFKIAEDKVLLLVQREAFLDLSDPKLISLLPFLDECGLARIKTKVSNLPDSVDFCYPIVLPNSKHPVVHRLILEEHKGNLHAGTQTLLALLRRRFWILGGRRSVNHALNDCLTCKKHKVKRLEVVPTPLPLDRVRQANVFEVTGVDLAGPLYIKEEGGTKKVWICLFTCAIYRAVRLELVSNISTLGFLQALRRFASRQGRPSIMYSDCGTNFTGFDNLCAQLDWDMIANYSSARRIEWRFNPPTAPWWGGWWERLIGLMKNLLRRVLGRTSVNYVELQTLLCEVESVINARPLTYVSNNATDLSCITPSMFLHDLEDTGVPEYDFITSSDLSKKLKHSQQVKKQLHKRFVAEYLGQLQLFASKGKKHDLKLGDLVLVGDDHSKRIQWPLGRVVHLVPGKDGEIRVAHVHTANGTIVRPVQRLYLLESDPSYETGNEPDSNLTSDMQPAEMSDVQQQLQGTPDLQSDDDSNDDEFSTGKTADPQSGRNLDRPSSPSVVHHPITNVDPEPDETIPIPQYHLNRRGRMIRKPNRFL</sequence>
<dbReference type="InterPro" id="IPR012337">
    <property type="entry name" value="RNaseH-like_sf"/>
</dbReference>
<protein>
    <submittedName>
        <fullName evidence="4">Uncharacterized protein LOC103523443 isoform X3</fullName>
    </submittedName>
</protein>
<dbReference type="PANTHER" id="PTHR47331:SF1">
    <property type="entry name" value="GAG-LIKE PROTEIN"/>
    <property type="match status" value="1"/>
</dbReference>
<feature type="compositionally biased region" description="Polar residues" evidence="1">
    <location>
        <begin position="726"/>
        <end position="745"/>
    </location>
</feature>
<evidence type="ECO:0000259" key="2">
    <source>
        <dbReference type="PROSITE" id="PS50994"/>
    </source>
</evidence>
<evidence type="ECO:0000313" key="3">
    <source>
        <dbReference type="Proteomes" id="UP000079169"/>
    </source>
</evidence>
<dbReference type="Pfam" id="PF17921">
    <property type="entry name" value="Integrase_H2C2"/>
    <property type="match status" value="1"/>
</dbReference>